<evidence type="ECO:0000313" key="2">
    <source>
        <dbReference type="Proteomes" id="UP000250321"/>
    </source>
</evidence>
<dbReference type="AlphaFoldDB" id="A0A314Y188"/>
<organism evidence="1 2">
    <name type="scientific">Prunus yedoensis var. nudiflora</name>
    <dbReference type="NCBI Taxonomy" id="2094558"/>
    <lineage>
        <taxon>Eukaryota</taxon>
        <taxon>Viridiplantae</taxon>
        <taxon>Streptophyta</taxon>
        <taxon>Embryophyta</taxon>
        <taxon>Tracheophyta</taxon>
        <taxon>Spermatophyta</taxon>
        <taxon>Magnoliopsida</taxon>
        <taxon>eudicotyledons</taxon>
        <taxon>Gunneridae</taxon>
        <taxon>Pentapetalae</taxon>
        <taxon>rosids</taxon>
        <taxon>fabids</taxon>
        <taxon>Rosales</taxon>
        <taxon>Rosaceae</taxon>
        <taxon>Amygdaloideae</taxon>
        <taxon>Amygdaleae</taxon>
        <taxon>Prunus</taxon>
    </lineage>
</organism>
<dbReference type="Proteomes" id="UP000250321">
    <property type="component" value="Unassembled WGS sequence"/>
</dbReference>
<dbReference type="OrthoDB" id="608866at2759"/>
<protein>
    <submittedName>
        <fullName evidence="1">Uncharacterized protein</fullName>
    </submittedName>
</protein>
<accession>A0A314Y188</accession>
<keyword evidence="2" id="KW-1185">Reference proteome</keyword>
<dbReference type="EMBL" id="PJQY01001971">
    <property type="protein sequence ID" value="PQP97607.1"/>
    <property type="molecule type" value="Genomic_DNA"/>
</dbReference>
<reference evidence="1 2" key="1">
    <citation type="submission" date="2018-02" db="EMBL/GenBank/DDBJ databases">
        <title>Draft genome of wild Prunus yedoensis var. nudiflora.</title>
        <authorList>
            <person name="Baek S."/>
            <person name="Kim J.-H."/>
            <person name="Choi K."/>
            <person name="Kim G.-B."/>
            <person name="Cho A."/>
            <person name="Jang H."/>
            <person name="Shin C.-H."/>
            <person name="Yu H.-J."/>
            <person name="Mun J.-H."/>
        </authorList>
    </citation>
    <scope>NUCLEOTIDE SEQUENCE [LARGE SCALE GENOMIC DNA]</scope>
    <source>
        <strain evidence="2">cv. Jeju island</strain>
        <tissue evidence="1">Leaf</tissue>
    </source>
</reference>
<proteinExistence type="predicted"/>
<name>A0A314Y188_PRUYE</name>
<sequence length="212" mass="23706">MLASIKTLHRCLDKLCNILLINKTNPTFLDLHAQAADSCGTVKCNVDLNLSSQKQPDLSAPKTMWDSLDSTSRNNATVLHELSPPEMSAARIERVETHASRLHKDAFEFLEVGGSCKDDDKVSPLFSKEITPNNQCLQLFSEEKTSDIFLPVTTQPVAAASIASEQRKILQLGGKNNQLEPESPLWSTTTSWVQKRESRKKIQQMNPDIWQC</sequence>
<comment type="caution">
    <text evidence="1">The sequence shown here is derived from an EMBL/GenBank/DDBJ whole genome shotgun (WGS) entry which is preliminary data.</text>
</comment>
<gene>
    <name evidence="1" type="ORF">Pyn_39916</name>
</gene>
<dbReference type="STRING" id="2094558.A0A314Y188"/>
<evidence type="ECO:0000313" key="1">
    <source>
        <dbReference type="EMBL" id="PQP97607.1"/>
    </source>
</evidence>